<name>A0ABY9YJ69_9GAMM</name>
<sequence length="96" mass="10989">MTSNNKAPARPRIVYHCRKPRRVRVEALTHLRDEQHPDDPLIPCTKLKGMWMCKSGGNVGAEYFITDGPRAILLTIDEPTEEQKRCIGNTRHTPRP</sequence>
<keyword evidence="2" id="KW-1185">Reference proteome</keyword>
<dbReference type="EMBL" id="CP115541">
    <property type="protein sequence ID" value="WNH50935.1"/>
    <property type="molecule type" value="Genomic_DNA"/>
</dbReference>
<dbReference type="Proteomes" id="UP001302072">
    <property type="component" value="Chromosome"/>
</dbReference>
<protein>
    <recommendedName>
        <fullName evidence="3">Toxin SymE-like domain-containing protein</fullName>
    </recommendedName>
</protein>
<accession>A0ABY9YJ69</accession>
<proteinExistence type="predicted"/>
<reference evidence="1 2" key="1">
    <citation type="submission" date="2022-12" db="EMBL/GenBank/DDBJ databases">
        <title>Two new species, Stenotrophomonas aracearum and Stenotrophomonas oahuensis, isolated from Anthurium (Araceae family) in Hawaii.</title>
        <authorList>
            <person name="Chunag S.C."/>
            <person name="Dobhal S."/>
            <person name="Alvarez A."/>
            <person name="Arif M."/>
        </authorList>
    </citation>
    <scope>NUCLEOTIDE SEQUENCE [LARGE SCALE GENOMIC DNA]</scope>
    <source>
        <strain evidence="1 2">A5586</strain>
    </source>
</reference>
<evidence type="ECO:0000313" key="1">
    <source>
        <dbReference type="EMBL" id="WNH50935.1"/>
    </source>
</evidence>
<evidence type="ECO:0008006" key="3">
    <source>
        <dbReference type="Google" id="ProtNLM"/>
    </source>
</evidence>
<organism evidence="1 2">
    <name type="scientific">Stenotrophomonas oahuensis</name>
    <dbReference type="NCBI Taxonomy" id="3003271"/>
    <lineage>
        <taxon>Bacteria</taxon>
        <taxon>Pseudomonadati</taxon>
        <taxon>Pseudomonadota</taxon>
        <taxon>Gammaproteobacteria</taxon>
        <taxon>Lysobacterales</taxon>
        <taxon>Lysobacteraceae</taxon>
        <taxon>Stenotrophomonas</taxon>
    </lineage>
</organism>
<dbReference type="RefSeq" id="WP_311190229.1">
    <property type="nucleotide sequence ID" value="NZ_CP115541.1"/>
</dbReference>
<gene>
    <name evidence="1" type="ORF">PDM29_11090</name>
</gene>
<evidence type="ECO:0000313" key="2">
    <source>
        <dbReference type="Proteomes" id="UP001302072"/>
    </source>
</evidence>